<name>A0A8S9K347_BRACR</name>
<dbReference type="AlphaFoldDB" id="A0A8S9K347"/>
<comment type="caution">
    <text evidence="1">The sequence shown here is derived from an EMBL/GenBank/DDBJ whole genome shotgun (WGS) entry which is preliminary data.</text>
</comment>
<gene>
    <name evidence="1" type="ORF">F2Q70_00041259</name>
</gene>
<evidence type="ECO:0000313" key="1">
    <source>
        <dbReference type="EMBL" id="KAF2587816.1"/>
    </source>
</evidence>
<organism evidence="1">
    <name type="scientific">Brassica cretica</name>
    <name type="common">Mustard</name>
    <dbReference type="NCBI Taxonomy" id="69181"/>
    <lineage>
        <taxon>Eukaryota</taxon>
        <taxon>Viridiplantae</taxon>
        <taxon>Streptophyta</taxon>
        <taxon>Embryophyta</taxon>
        <taxon>Tracheophyta</taxon>
        <taxon>Spermatophyta</taxon>
        <taxon>Magnoliopsida</taxon>
        <taxon>eudicotyledons</taxon>
        <taxon>Gunneridae</taxon>
        <taxon>Pentapetalae</taxon>
        <taxon>rosids</taxon>
        <taxon>malvids</taxon>
        <taxon>Brassicales</taxon>
        <taxon>Brassicaceae</taxon>
        <taxon>Brassiceae</taxon>
        <taxon>Brassica</taxon>
    </lineage>
</organism>
<proteinExistence type="predicted"/>
<dbReference type="EMBL" id="QGKY02000190">
    <property type="protein sequence ID" value="KAF2587816.1"/>
    <property type="molecule type" value="Genomic_DNA"/>
</dbReference>
<accession>A0A8S9K347</accession>
<protein>
    <submittedName>
        <fullName evidence="1">Uncharacterized protein</fullName>
    </submittedName>
</protein>
<reference evidence="1" key="1">
    <citation type="submission" date="2019-12" db="EMBL/GenBank/DDBJ databases">
        <title>Genome sequencing and annotation of Brassica cretica.</title>
        <authorList>
            <person name="Studholme D.J."/>
            <person name="Sarris P.F."/>
        </authorList>
    </citation>
    <scope>NUCLEOTIDE SEQUENCE</scope>
    <source>
        <strain evidence="1">PFS-102/07</strain>
        <tissue evidence="1">Leaf</tissue>
    </source>
</reference>
<sequence>MSASRKMVLINDLKPFKDEWRIRLKLLHSLKTKTDYGGESLECIFADETIFKKFDPRNCFRGMQVQMKH</sequence>